<sequence>MKFLSVLLLLAATPAIAADKIYFTTEDYPPYNFRVGDAVEGAGYAQVLLMMKDIGIDYEIEMMPWARAIALAETEHMHCVFTAAHIPERDKLFKWIEPIDVGRNFMVAARDSGVKVKSVDESKDFIVGTQRNDYTQTILEQQGFSKIDLATDLKLTLKKLKSGRIDLMPISEQHYVELVERGEPVEAQYVFSKQTFAIACNKNLPDALHQKMQAALDRLIADGTQAEIFEKYALRYTDFGQEKPGN</sequence>
<evidence type="ECO:0000259" key="2">
    <source>
        <dbReference type="Pfam" id="PF00497"/>
    </source>
</evidence>
<dbReference type="AlphaFoldDB" id="A0A4S8P3V8"/>
<dbReference type="EMBL" id="STGV01000001">
    <property type="protein sequence ID" value="THV24693.1"/>
    <property type="molecule type" value="Genomic_DNA"/>
</dbReference>
<reference evidence="3 4" key="1">
    <citation type="submission" date="2019-04" db="EMBL/GenBank/DDBJ databases">
        <title>Genome sequence of strain shin9-1.</title>
        <authorList>
            <person name="Gao J."/>
            <person name="Sun J."/>
        </authorList>
    </citation>
    <scope>NUCLEOTIDE SEQUENCE [LARGE SCALE GENOMIC DNA]</scope>
    <source>
        <strain evidence="4">shin9-1</strain>
    </source>
</reference>
<keyword evidence="1" id="KW-0732">Signal</keyword>
<evidence type="ECO:0000256" key="1">
    <source>
        <dbReference type="SAM" id="SignalP"/>
    </source>
</evidence>
<dbReference type="OrthoDB" id="8587856at2"/>
<dbReference type="Proteomes" id="UP000308828">
    <property type="component" value="Unassembled WGS sequence"/>
</dbReference>
<evidence type="ECO:0000313" key="3">
    <source>
        <dbReference type="EMBL" id="THV24693.1"/>
    </source>
</evidence>
<keyword evidence="4" id="KW-1185">Reference proteome</keyword>
<dbReference type="InterPro" id="IPR001638">
    <property type="entry name" value="Solute-binding_3/MltF_N"/>
</dbReference>
<gene>
    <name evidence="3" type="ORF">FAA97_00295</name>
</gene>
<protein>
    <submittedName>
        <fullName evidence="3">Amino acid ABC transporter substrate-binding protein</fullName>
    </submittedName>
</protein>
<dbReference type="PANTHER" id="PTHR38834">
    <property type="entry name" value="PERIPLASMIC SUBSTRATE BINDING PROTEIN FAMILY 3"/>
    <property type="match status" value="1"/>
</dbReference>
<feature type="signal peptide" evidence="1">
    <location>
        <begin position="1"/>
        <end position="17"/>
    </location>
</feature>
<organism evidence="3 4">
    <name type="scientific">Peteryoungia ipomoeae</name>
    <dbReference type="NCBI Taxonomy" id="1210932"/>
    <lineage>
        <taxon>Bacteria</taxon>
        <taxon>Pseudomonadati</taxon>
        <taxon>Pseudomonadota</taxon>
        <taxon>Alphaproteobacteria</taxon>
        <taxon>Hyphomicrobiales</taxon>
        <taxon>Rhizobiaceae</taxon>
        <taxon>Peteryoungia</taxon>
    </lineage>
</organism>
<dbReference type="RefSeq" id="WP_136596542.1">
    <property type="nucleotide sequence ID" value="NZ_STGV01000001.1"/>
</dbReference>
<dbReference type="PANTHER" id="PTHR38834:SF3">
    <property type="entry name" value="SOLUTE-BINDING PROTEIN FAMILY 3_N-TERMINAL DOMAIN-CONTAINING PROTEIN"/>
    <property type="match status" value="1"/>
</dbReference>
<dbReference type="Gene3D" id="3.40.190.10">
    <property type="entry name" value="Periplasmic binding protein-like II"/>
    <property type="match status" value="2"/>
</dbReference>
<feature type="domain" description="Solute-binding protein family 3/N-terminal" evidence="2">
    <location>
        <begin position="24"/>
        <end position="233"/>
    </location>
</feature>
<evidence type="ECO:0000313" key="4">
    <source>
        <dbReference type="Proteomes" id="UP000308828"/>
    </source>
</evidence>
<dbReference type="SUPFAM" id="SSF53850">
    <property type="entry name" value="Periplasmic binding protein-like II"/>
    <property type="match status" value="1"/>
</dbReference>
<accession>A0A4S8P3V8</accession>
<feature type="chain" id="PRO_5020593944" evidence="1">
    <location>
        <begin position="18"/>
        <end position="246"/>
    </location>
</feature>
<comment type="caution">
    <text evidence="3">The sequence shown here is derived from an EMBL/GenBank/DDBJ whole genome shotgun (WGS) entry which is preliminary data.</text>
</comment>
<name>A0A4S8P3V8_9HYPH</name>
<dbReference type="Pfam" id="PF00497">
    <property type="entry name" value="SBP_bac_3"/>
    <property type="match status" value="1"/>
</dbReference>
<proteinExistence type="predicted"/>